<dbReference type="GO" id="GO:0016020">
    <property type="term" value="C:membrane"/>
    <property type="evidence" value="ECO:0007669"/>
    <property type="project" value="UniProtKB-SubCell"/>
</dbReference>
<dbReference type="GO" id="GO:0047750">
    <property type="term" value="F:cholestenol delta-isomerase activity"/>
    <property type="evidence" value="ECO:0007669"/>
    <property type="project" value="InterPro"/>
</dbReference>
<proteinExistence type="inferred from homology"/>
<evidence type="ECO:0000313" key="9">
    <source>
        <dbReference type="Proteomes" id="UP001142489"/>
    </source>
</evidence>
<dbReference type="Proteomes" id="UP001142489">
    <property type="component" value="Unassembled WGS sequence"/>
</dbReference>
<dbReference type="PANTHER" id="PTHR14207">
    <property type="entry name" value="STEROL ISOMERASE"/>
    <property type="match status" value="1"/>
</dbReference>
<keyword evidence="3 6" id="KW-0812">Transmembrane</keyword>
<protein>
    <recommendedName>
        <fullName evidence="7">EXPERA domain-containing protein</fullName>
    </recommendedName>
</protein>
<evidence type="ECO:0000256" key="1">
    <source>
        <dbReference type="ARBA" id="ARBA00004141"/>
    </source>
</evidence>
<evidence type="ECO:0000256" key="2">
    <source>
        <dbReference type="ARBA" id="ARBA00008337"/>
    </source>
</evidence>
<keyword evidence="4 6" id="KW-1133">Transmembrane helix</keyword>
<dbReference type="InterPro" id="IPR033118">
    <property type="entry name" value="EXPERA"/>
</dbReference>
<evidence type="ECO:0000313" key="8">
    <source>
        <dbReference type="EMBL" id="KAJ7344276.1"/>
    </source>
</evidence>
<dbReference type="InterPro" id="IPR007905">
    <property type="entry name" value="EBP"/>
</dbReference>
<feature type="domain" description="EXPERA" evidence="7">
    <location>
        <begin position="81"/>
        <end position="123"/>
    </location>
</feature>
<keyword evidence="9" id="KW-1185">Reference proteome</keyword>
<evidence type="ECO:0000259" key="7">
    <source>
        <dbReference type="Pfam" id="PF05241"/>
    </source>
</evidence>
<dbReference type="Pfam" id="PF05241">
    <property type="entry name" value="EBP"/>
    <property type="match status" value="1"/>
</dbReference>
<comment type="subcellular location">
    <subcellularLocation>
        <location evidence="1">Membrane</location>
        <topology evidence="1">Multi-pass membrane protein</topology>
    </subcellularLocation>
</comment>
<comment type="similarity">
    <text evidence="2">Belongs to the EBP family.</text>
</comment>
<gene>
    <name evidence="8" type="ORF">JRQ81_000226</name>
</gene>
<accession>A0A9Q0Y781</accession>
<sequence length="157" mass="16824">MCNPAAEIRSSIARGGTSLGIIKGFLSRLGVGRVAVGVRRLARPGRGGGTAAATALRSLAGRRLGLVLALLRRAGPRGSGKEYGRADARWLHSDPTIVSLEILTVFLDGLLALILIYAILKQKHYRRSFNASLPRAKSPHMKDGVSLSVYPKEKMLP</sequence>
<dbReference type="OrthoDB" id="58557at2759"/>
<reference evidence="8" key="1">
    <citation type="journal article" date="2023" name="DNA Res.">
        <title>Chromosome-level genome assembly of Phrynocephalus forsythii using third-generation DNA sequencing and Hi-C analysis.</title>
        <authorList>
            <person name="Qi Y."/>
            <person name="Zhao W."/>
            <person name="Zhao Y."/>
            <person name="Niu C."/>
            <person name="Cao S."/>
            <person name="Zhang Y."/>
        </authorList>
    </citation>
    <scope>NUCLEOTIDE SEQUENCE</scope>
    <source>
        <tissue evidence="8">Muscle</tissue>
    </source>
</reference>
<dbReference type="GO" id="GO:0016125">
    <property type="term" value="P:sterol metabolic process"/>
    <property type="evidence" value="ECO:0007669"/>
    <property type="project" value="InterPro"/>
</dbReference>
<feature type="transmembrane region" description="Helical" evidence="6">
    <location>
        <begin position="97"/>
        <end position="120"/>
    </location>
</feature>
<evidence type="ECO:0000256" key="4">
    <source>
        <dbReference type="ARBA" id="ARBA00022989"/>
    </source>
</evidence>
<dbReference type="PANTHER" id="PTHR14207:SF1">
    <property type="entry name" value="EMOPAMIL-BINDING PROTEIN-LIKE"/>
    <property type="match status" value="1"/>
</dbReference>
<dbReference type="AlphaFoldDB" id="A0A9Q0Y781"/>
<evidence type="ECO:0000256" key="3">
    <source>
        <dbReference type="ARBA" id="ARBA00022692"/>
    </source>
</evidence>
<organism evidence="8 9">
    <name type="scientific">Phrynocephalus forsythii</name>
    <dbReference type="NCBI Taxonomy" id="171643"/>
    <lineage>
        <taxon>Eukaryota</taxon>
        <taxon>Metazoa</taxon>
        <taxon>Chordata</taxon>
        <taxon>Craniata</taxon>
        <taxon>Vertebrata</taxon>
        <taxon>Euteleostomi</taxon>
        <taxon>Lepidosauria</taxon>
        <taxon>Squamata</taxon>
        <taxon>Bifurcata</taxon>
        <taxon>Unidentata</taxon>
        <taxon>Episquamata</taxon>
        <taxon>Toxicofera</taxon>
        <taxon>Iguania</taxon>
        <taxon>Acrodonta</taxon>
        <taxon>Agamidae</taxon>
        <taxon>Agaminae</taxon>
        <taxon>Phrynocephalus</taxon>
    </lineage>
</organism>
<evidence type="ECO:0000256" key="5">
    <source>
        <dbReference type="ARBA" id="ARBA00023136"/>
    </source>
</evidence>
<comment type="caution">
    <text evidence="8">The sequence shown here is derived from an EMBL/GenBank/DDBJ whole genome shotgun (WGS) entry which is preliminary data.</text>
</comment>
<name>A0A9Q0Y781_9SAUR</name>
<dbReference type="GO" id="GO:0005783">
    <property type="term" value="C:endoplasmic reticulum"/>
    <property type="evidence" value="ECO:0007669"/>
    <property type="project" value="TreeGrafter"/>
</dbReference>
<evidence type="ECO:0000256" key="6">
    <source>
        <dbReference type="SAM" id="Phobius"/>
    </source>
</evidence>
<keyword evidence="5 6" id="KW-0472">Membrane</keyword>
<dbReference type="EMBL" id="JAPFRF010000001">
    <property type="protein sequence ID" value="KAJ7344276.1"/>
    <property type="molecule type" value="Genomic_DNA"/>
</dbReference>